<dbReference type="STRING" id="537970.HCAN_0632"/>
<dbReference type="PANTHER" id="PTHR11228">
    <property type="entry name" value="RADICAL SAM DOMAIN PROTEIN"/>
    <property type="match status" value="1"/>
</dbReference>
<evidence type="ECO:0000313" key="8">
    <source>
        <dbReference type="EMBL" id="EES89348.1"/>
    </source>
</evidence>
<dbReference type="InterPro" id="IPR034391">
    <property type="entry name" value="AdoMet-like_SPASM_containing"/>
</dbReference>
<keyword evidence="6" id="KW-0411">Iron-sulfur</keyword>
<dbReference type="SFLD" id="SFLDS00029">
    <property type="entry name" value="Radical_SAM"/>
    <property type="match status" value="1"/>
</dbReference>
<dbReference type="GO" id="GO:0003824">
    <property type="term" value="F:catalytic activity"/>
    <property type="evidence" value="ECO:0007669"/>
    <property type="project" value="InterPro"/>
</dbReference>
<reference evidence="8 9" key="1">
    <citation type="journal article" date="2009" name="J. Bacteriol.">
        <title>Genome sequence of the emerging pathogen Helicobacter canadensis.</title>
        <authorList>
            <person name="Loman N.J."/>
            <person name="Snyder L.A."/>
            <person name="Linton J.D."/>
            <person name="Langdon R."/>
            <person name="Lawson A.J."/>
            <person name="Weinstock G.M."/>
            <person name="Wren B.W."/>
            <person name="Pallen M.J."/>
        </authorList>
    </citation>
    <scope>NUCLEOTIDE SEQUENCE [LARGE SCALE GENOMIC DNA]</scope>
    <source>
        <strain evidence="8 9">MIT 98-5491</strain>
    </source>
</reference>
<dbReference type="GO" id="GO:0051536">
    <property type="term" value="F:iron-sulfur cluster binding"/>
    <property type="evidence" value="ECO:0007669"/>
    <property type="project" value="UniProtKB-KW"/>
</dbReference>
<sequence length="371" mass="42757">MKEFVLDSHKLHYHFERVAEFQKNGDCYPIYMEVSPVGLCNHRCIFCAYDYIDYPNRHLDKERFLSFLDEVASLGLKSILYAGEGEPLIHKNIADFVKKTKEVGIDCGMFSNGELLSERLAEQLLPYLTFLRFSFNGGDAQTYAKVHKPSRNVGSNIGSGGGGAYQLMSKVLHNIEYAVNFKNKNQLNVDLGSQFVLLPENKDTLLSAISHLKNAGVDFISVKPFVFQNEQQKYSERQGFIFFDEIKDLAKEAKSYEDDNFKVIFRENAFLNKQNGRSYSHCYGCNFITTLNSAGDLATCLPYWNKEEFVYGNIYQNSFYEIWNGEKRKKIKSFLERDLNCQKCPTNCRPNAINEFLNDIFSKEIKHVNFI</sequence>
<dbReference type="HOGENOM" id="CLU_009273_1_0_7"/>
<dbReference type="PANTHER" id="PTHR11228:SF7">
    <property type="entry name" value="PQQA PEPTIDE CYCLASE"/>
    <property type="match status" value="1"/>
</dbReference>
<gene>
    <name evidence="8" type="ORF">HCAN_0632</name>
</gene>
<dbReference type="Proteomes" id="UP000007032">
    <property type="component" value="Chromosome"/>
</dbReference>
<name>C5ZZ90_9HELI</name>
<dbReference type="OrthoDB" id="9772409at2"/>
<dbReference type="CDD" id="cd01335">
    <property type="entry name" value="Radical_SAM"/>
    <property type="match status" value="1"/>
</dbReference>
<keyword evidence="4" id="KW-0479">Metal-binding</keyword>
<dbReference type="InterPro" id="IPR050377">
    <property type="entry name" value="Radical_SAM_PqqE_MftC-like"/>
</dbReference>
<dbReference type="SFLD" id="SFLDG01387">
    <property type="entry name" value="BtrN-like_SPASM_domain_contain"/>
    <property type="match status" value="1"/>
</dbReference>
<keyword evidence="3" id="KW-0949">S-adenosyl-L-methionine</keyword>
<dbReference type="PROSITE" id="PS51918">
    <property type="entry name" value="RADICAL_SAM"/>
    <property type="match status" value="1"/>
</dbReference>
<comment type="cofactor">
    <cofactor evidence="1">
        <name>[4Fe-4S] cluster</name>
        <dbReference type="ChEBI" id="CHEBI:49883"/>
    </cofactor>
</comment>
<evidence type="ECO:0000259" key="7">
    <source>
        <dbReference type="PROSITE" id="PS51918"/>
    </source>
</evidence>
<dbReference type="InterPro" id="IPR058240">
    <property type="entry name" value="rSAM_sf"/>
</dbReference>
<dbReference type="CDD" id="cd21109">
    <property type="entry name" value="SPASM"/>
    <property type="match status" value="1"/>
</dbReference>
<dbReference type="RefSeq" id="WP_006656792.1">
    <property type="nucleotide sequence ID" value="NZ_CM000776.2"/>
</dbReference>
<evidence type="ECO:0000256" key="6">
    <source>
        <dbReference type="ARBA" id="ARBA00023014"/>
    </source>
</evidence>
<dbReference type="InterPro" id="IPR013785">
    <property type="entry name" value="Aldolase_TIM"/>
</dbReference>
<dbReference type="Gene3D" id="3.20.20.70">
    <property type="entry name" value="Aldolase class I"/>
    <property type="match status" value="2"/>
</dbReference>
<dbReference type="SMART" id="SM00729">
    <property type="entry name" value="Elp3"/>
    <property type="match status" value="1"/>
</dbReference>
<keyword evidence="9" id="KW-1185">Reference proteome</keyword>
<dbReference type="InterPro" id="IPR023885">
    <property type="entry name" value="4Fe4S-binding_SPASM_dom"/>
</dbReference>
<evidence type="ECO:0000256" key="5">
    <source>
        <dbReference type="ARBA" id="ARBA00023004"/>
    </source>
</evidence>
<evidence type="ECO:0000256" key="1">
    <source>
        <dbReference type="ARBA" id="ARBA00001966"/>
    </source>
</evidence>
<evidence type="ECO:0000256" key="2">
    <source>
        <dbReference type="ARBA" id="ARBA00022485"/>
    </source>
</evidence>
<dbReference type="GO" id="GO:0046872">
    <property type="term" value="F:metal ion binding"/>
    <property type="evidence" value="ECO:0007669"/>
    <property type="project" value="UniProtKB-KW"/>
</dbReference>
<dbReference type="eggNOG" id="COG0535">
    <property type="taxonomic scope" value="Bacteria"/>
</dbReference>
<evidence type="ECO:0000256" key="4">
    <source>
        <dbReference type="ARBA" id="ARBA00022723"/>
    </source>
</evidence>
<evidence type="ECO:0000313" key="9">
    <source>
        <dbReference type="Proteomes" id="UP000007032"/>
    </source>
</evidence>
<dbReference type="InterPro" id="IPR006638">
    <property type="entry name" value="Elp3/MiaA/NifB-like_rSAM"/>
</dbReference>
<dbReference type="Pfam" id="PF13186">
    <property type="entry name" value="SPASM"/>
    <property type="match status" value="1"/>
</dbReference>
<evidence type="ECO:0000256" key="3">
    <source>
        <dbReference type="ARBA" id="ARBA00022691"/>
    </source>
</evidence>
<dbReference type="Pfam" id="PF04055">
    <property type="entry name" value="Radical_SAM"/>
    <property type="match status" value="1"/>
</dbReference>
<feature type="domain" description="Radical SAM core" evidence="7">
    <location>
        <begin position="24"/>
        <end position="257"/>
    </location>
</feature>
<dbReference type="EMBL" id="CM000776">
    <property type="protein sequence ID" value="EES89348.1"/>
    <property type="molecule type" value="Genomic_DNA"/>
</dbReference>
<dbReference type="AlphaFoldDB" id="C5ZZ90"/>
<keyword evidence="5" id="KW-0408">Iron</keyword>
<accession>C5ZZ90</accession>
<proteinExistence type="predicted"/>
<keyword evidence="2" id="KW-0004">4Fe-4S</keyword>
<dbReference type="SFLD" id="SFLDG01067">
    <property type="entry name" value="SPASM/twitch_domain_containing"/>
    <property type="match status" value="1"/>
</dbReference>
<protein>
    <submittedName>
        <fullName evidence="8">Oxidoreductase</fullName>
    </submittedName>
</protein>
<organism evidence="8 9">
    <name type="scientific">Helicobacter canadensis MIT 98-5491</name>
    <dbReference type="NCBI Taxonomy" id="537970"/>
    <lineage>
        <taxon>Bacteria</taxon>
        <taxon>Pseudomonadati</taxon>
        <taxon>Campylobacterota</taxon>
        <taxon>Epsilonproteobacteria</taxon>
        <taxon>Campylobacterales</taxon>
        <taxon>Helicobacteraceae</taxon>
        <taxon>Helicobacter</taxon>
    </lineage>
</organism>
<dbReference type="InterPro" id="IPR007197">
    <property type="entry name" value="rSAM"/>
</dbReference>
<dbReference type="SUPFAM" id="SSF102114">
    <property type="entry name" value="Radical SAM enzymes"/>
    <property type="match status" value="1"/>
</dbReference>